<feature type="region of interest" description="Disordered" evidence="1">
    <location>
        <begin position="78"/>
        <end position="102"/>
    </location>
</feature>
<evidence type="ECO:0000313" key="2">
    <source>
        <dbReference type="EMBL" id="CAK9435357.1"/>
    </source>
</evidence>
<feature type="region of interest" description="Disordered" evidence="1">
    <location>
        <begin position="322"/>
        <end position="368"/>
    </location>
</feature>
<feature type="compositionally biased region" description="Polar residues" evidence="1">
    <location>
        <begin position="322"/>
        <end position="357"/>
    </location>
</feature>
<accession>A0ABP0ZCE7</accession>
<protein>
    <submittedName>
        <fullName evidence="2">Uncharacterized protein</fullName>
    </submittedName>
</protein>
<feature type="region of interest" description="Disordered" evidence="1">
    <location>
        <begin position="20"/>
        <end position="46"/>
    </location>
</feature>
<gene>
    <name evidence="2" type="ORF">LODBEIA_P00840</name>
</gene>
<organism evidence="2 3">
    <name type="scientific">Lodderomyces beijingensis</name>
    <dbReference type="NCBI Taxonomy" id="1775926"/>
    <lineage>
        <taxon>Eukaryota</taxon>
        <taxon>Fungi</taxon>
        <taxon>Dikarya</taxon>
        <taxon>Ascomycota</taxon>
        <taxon>Saccharomycotina</taxon>
        <taxon>Pichiomycetes</taxon>
        <taxon>Debaryomycetaceae</taxon>
        <taxon>Candida/Lodderomyces clade</taxon>
        <taxon>Lodderomyces</taxon>
    </lineage>
</organism>
<dbReference type="RefSeq" id="XP_066827022.1">
    <property type="nucleotide sequence ID" value="XM_066976804.1"/>
</dbReference>
<reference evidence="2 3" key="1">
    <citation type="submission" date="2024-03" db="EMBL/GenBank/DDBJ databases">
        <authorList>
            <person name="Brejova B."/>
        </authorList>
    </citation>
    <scope>NUCLEOTIDE SEQUENCE [LARGE SCALE GENOMIC DNA]</scope>
    <source>
        <strain evidence="2 3">CBS 14171</strain>
    </source>
</reference>
<dbReference type="GeneID" id="92205280"/>
<proteinExistence type="predicted"/>
<dbReference type="EMBL" id="OZ022405">
    <property type="protein sequence ID" value="CAK9435357.1"/>
    <property type="molecule type" value="Genomic_DNA"/>
</dbReference>
<keyword evidence="3" id="KW-1185">Reference proteome</keyword>
<evidence type="ECO:0000313" key="3">
    <source>
        <dbReference type="Proteomes" id="UP001497383"/>
    </source>
</evidence>
<sequence length="368" mass="42382">MSMSNDENLTLDEIDYDILPPSQDNFQSNNSSVRYQRLSQNSHTPSAAKAHDLYRICLPPDNNITNQITNELFQVTRNSRNPRREQRQQQQQQQQQQQVSKSAYYHNVWKPTHDLEFNNLASTSFELDDVDRTKVFQGRLKRPIEEISPELRAYFYPDADEDKENLFFRPAKLQKTNSKQRSIPLIETNNFPKRNPLEKRVVKTPVSSPERLCQPRHQHITPSKPSLQYAEARIFLIESSTGLTTDATKFATELNSSCSSNLIYPDNENEVIQIPTTKDSGNKTAIIRMFCTKSNQKAANYLKCGFYSENELQVYKEEACAQKSQNPSSGDNPGESLHNSGVQLLSQSRENQVSSNKKQVRWADKLEW</sequence>
<feature type="compositionally biased region" description="Low complexity" evidence="1">
    <location>
        <begin position="88"/>
        <end position="98"/>
    </location>
</feature>
<evidence type="ECO:0000256" key="1">
    <source>
        <dbReference type="SAM" id="MobiDB-lite"/>
    </source>
</evidence>
<feature type="compositionally biased region" description="Polar residues" evidence="1">
    <location>
        <begin position="22"/>
        <end position="45"/>
    </location>
</feature>
<name>A0ABP0ZCE7_9ASCO</name>
<dbReference type="Proteomes" id="UP001497383">
    <property type="component" value="Chromosome 1"/>
</dbReference>